<name>A0AA47A0W2_CAPOC</name>
<dbReference type="Proteomes" id="UP001163262">
    <property type="component" value="Chromosome"/>
</dbReference>
<feature type="region of interest" description="Disordered" evidence="1">
    <location>
        <begin position="98"/>
        <end position="130"/>
    </location>
</feature>
<sequence length="203" mass="22610">MQMVSIFSLSLHSIRKLNNLTDMKLHTLTLFAGLFVAQVSFAQVDEMGTMTDTTTPVVAPAPVEATQAQSQAELKAQKEQLKAQQKLQKEQEKAVKAEQKAAKEQEKAAKEQQKAAARAQKNQERLSKANSEVSKIEAKITKAKTDLAKEQNKYNLKKAKGALSPQDDAKFKGRILNKEQKINSLNLDLIKAKEKVNKYQMAT</sequence>
<protein>
    <submittedName>
        <fullName evidence="2">Uncharacterized protein</fullName>
    </submittedName>
</protein>
<accession>A0AA47A0W2</accession>
<proteinExistence type="predicted"/>
<feature type="compositionally biased region" description="Basic and acidic residues" evidence="1">
    <location>
        <begin position="98"/>
        <end position="113"/>
    </location>
</feature>
<gene>
    <name evidence="2" type="ORF">OL231_09705</name>
</gene>
<evidence type="ECO:0000313" key="2">
    <source>
        <dbReference type="EMBL" id="UZD40435.1"/>
    </source>
</evidence>
<dbReference type="AlphaFoldDB" id="A0AA47A0W2"/>
<evidence type="ECO:0000256" key="1">
    <source>
        <dbReference type="SAM" id="MobiDB-lite"/>
    </source>
</evidence>
<reference evidence="2" key="1">
    <citation type="submission" date="2022-10" db="EMBL/GenBank/DDBJ databases">
        <title>Complete genome sequence of Capnocytophaga ochracea KCOM 2812 isolated from actinomycosis lesion.</title>
        <authorList>
            <person name="Kook J.-K."/>
            <person name="Park S.-N."/>
            <person name="Lim Y.K."/>
        </authorList>
    </citation>
    <scope>NUCLEOTIDE SEQUENCE</scope>
    <source>
        <strain evidence="2">KCOM 28121</strain>
    </source>
</reference>
<dbReference type="EMBL" id="CP110230">
    <property type="protein sequence ID" value="UZD40435.1"/>
    <property type="molecule type" value="Genomic_DNA"/>
</dbReference>
<evidence type="ECO:0000313" key="3">
    <source>
        <dbReference type="Proteomes" id="UP001163262"/>
    </source>
</evidence>
<organism evidence="2 3">
    <name type="scientific">Capnocytophaga ochracea</name>
    <dbReference type="NCBI Taxonomy" id="1018"/>
    <lineage>
        <taxon>Bacteria</taxon>
        <taxon>Pseudomonadati</taxon>
        <taxon>Bacteroidota</taxon>
        <taxon>Flavobacteriia</taxon>
        <taxon>Flavobacteriales</taxon>
        <taxon>Flavobacteriaceae</taxon>
        <taxon>Capnocytophaga</taxon>
    </lineage>
</organism>
<dbReference type="RefSeq" id="WP_264860190.1">
    <property type="nucleotide sequence ID" value="NZ_CP110230.1"/>
</dbReference>